<sequence>MIIDIDGRPVFANTGGRDIDPSAPVALFVHGAGGDHSVWGLQTRYIAHHGAGVLALDLPGHGRTPGPALTNIPALAEFLEAAIDRAGLVQPVLVGHSMGALSCLEAAGRLGDRLKGLALCGVAAEMPVHPALLKAAAEDTPAAARMIASWGHGGPAHIGGNPAHGISALMTGIRLIERTPGEVLHADLKACADYAGALAAAAKVACPTALILGKQDRMTPAKAARPLAQAIAGAQTVILPASGHMMMVEDPNGVRAALVDLLTRIGAGTRAA</sequence>
<keyword evidence="3" id="KW-1185">Reference proteome</keyword>
<dbReference type="AlphaFoldDB" id="A0A8J7S861"/>
<organism evidence="2 3">
    <name type="scientific">Marivibrio halodurans</name>
    <dbReference type="NCBI Taxonomy" id="2039722"/>
    <lineage>
        <taxon>Bacteria</taxon>
        <taxon>Pseudomonadati</taxon>
        <taxon>Pseudomonadota</taxon>
        <taxon>Alphaproteobacteria</taxon>
        <taxon>Rhodospirillales</taxon>
        <taxon>Rhodospirillaceae</taxon>
        <taxon>Marivibrio</taxon>
    </lineage>
</organism>
<dbReference type="InterPro" id="IPR050266">
    <property type="entry name" value="AB_hydrolase_sf"/>
</dbReference>
<dbReference type="SUPFAM" id="SSF53474">
    <property type="entry name" value="alpha/beta-Hydrolases"/>
    <property type="match status" value="1"/>
</dbReference>
<comment type="caution">
    <text evidence="2">The sequence shown here is derived from an EMBL/GenBank/DDBJ whole genome shotgun (WGS) entry which is preliminary data.</text>
</comment>
<dbReference type="PANTHER" id="PTHR43798">
    <property type="entry name" value="MONOACYLGLYCEROL LIPASE"/>
    <property type="match status" value="1"/>
</dbReference>
<dbReference type="InterPro" id="IPR029058">
    <property type="entry name" value="AB_hydrolase_fold"/>
</dbReference>
<name>A0A8J7S861_9PROT</name>
<dbReference type="Pfam" id="PF12697">
    <property type="entry name" value="Abhydrolase_6"/>
    <property type="match status" value="1"/>
</dbReference>
<dbReference type="PRINTS" id="PR00111">
    <property type="entry name" value="ABHYDROLASE"/>
</dbReference>
<feature type="domain" description="AB hydrolase-1" evidence="1">
    <location>
        <begin position="27"/>
        <end position="256"/>
    </location>
</feature>
<keyword evidence="2" id="KW-0378">Hydrolase</keyword>
<dbReference type="RefSeq" id="WP_210681818.1">
    <property type="nucleotide sequence ID" value="NZ_JAGMWN010000004.1"/>
</dbReference>
<evidence type="ECO:0000313" key="2">
    <source>
        <dbReference type="EMBL" id="MBP5857227.1"/>
    </source>
</evidence>
<dbReference type="InterPro" id="IPR000073">
    <property type="entry name" value="AB_hydrolase_1"/>
</dbReference>
<proteinExistence type="predicted"/>
<dbReference type="Gene3D" id="3.40.50.1820">
    <property type="entry name" value="alpha/beta hydrolase"/>
    <property type="match status" value="1"/>
</dbReference>
<reference evidence="2" key="1">
    <citation type="submission" date="2021-04" db="EMBL/GenBank/DDBJ databases">
        <authorList>
            <person name="Zhang D.-C."/>
        </authorList>
    </citation>
    <scope>NUCLEOTIDE SEQUENCE</scope>
    <source>
        <strain evidence="2">CGMCC 1.15697</strain>
    </source>
</reference>
<dbReference type="EMBL" id="JAGMWN010000004">
    <property type="protein sequence ID" value="MBP5857227.1"/>
    <property type="molecule type" value="Genomic_DNA"/>
</dbReference>
<evidence type="ECO:0000313" key="3">
    <source>
        <dbReference type="Proteomes" id="UP000672602"/>
    </source>
</evidence>
<gene>
    <name evidence="2" type="ORF">KAJ83_09425</name>
</gene>
<protein>
    <submittedName>
        <fullName evidence="2">Alpha/beta hydrolase</fullName>
    </submittedName>
</protein>
<accession>A0A8J7S861</accession>
<dbReference type="Proteomes" id="UP000672602">
    <property type="component" value="Unassembled WGS sequence"/>
</dbReference>
<dbReference type="PANTHER" id="PTHR43798:SF33">
    <property type="entry name" value="HYDROLASE, PUTATIVE (AFU_ORTHOLOGUE AFUA_2G14860)-RELATED"/>
    <property type="match status" value="1"/>
</dbReference>
<evidence type="ECO:0000259" key="1">
    <source>
        <dbReference type="Pfam" id="PF12697"/>
    </source>
</evidence>
<dbReference type="GO" id="GO:0016787">
    <property type="term" value="F:hydrolase activity"/>
    <property type="evidence" value="ECO:0007669"/>
    <property type="project" value="UniProtKB-KW"/>
</dbReference>
<dbReference type="GO" id="GO:0016020">
    <property type="term" value="C:membrane"/>
    <property type="evidence" value="ECO:0007669"/>
    <property type="project" value="TreeGrafter"/>
</dbReference>